<dbReference type="Proteomes" id="UP001187192">
    <property type="component" value="Unassembled WGS sequence"/>
</dbReference>
<gene>
    <name evidence="2" type="ORF">TIFTF001_011816</name>
</gene>
<feature type="compositionally biased region" description="Basic and acidic residues" evidence="1">
    <location>
        <begin position="1"/>
        <end position="16"/>
    </location>
</feature>
<dbReference type="Gramene" id="FCD_00001808-RA">
    <property type="protein sequence ID" value="FCD_00001808-RA:cds"/>
    <property type="gene ID" value="FCD_00001808"/>
</dbReference>
<dbReference type="EMBL" id="BTGU01000014">
    <property type="protein sequence ID" value="GMN42596.1"/>
    <property type="molecule type" value="Genomic_DNA"/>
</dbReference>
<organism evidence="2 3">
    <name type="scientific">Ficus carica</name>
    <name type="common">Common fig</name>
    <dbReference type="NCBI Taxonomy" id="3494"/>
    <lineage>
        <taxon>Eukaryota</taxon>
        <taxon>Viridiplantae</taxon>
        <taxon>Streptophyta</taxon>
        <taxon>Embryophyta</taxon>
        <taxon>Tracheophyta</taxon>
        <taxon>Spermatophyta</taxon>
        <taxon>Magnoliopsida</taxon>
        <taxon>eudicotyledons</taxon>
        <taxon>Gunneridae</taxon>
        <taxon>Pentapetalae</taxon>
        <taxon>rosids</taxon>
        <taxon>fabids</taxon>
        <taxon>Rosales</taxon>
        <taxon>Moraceae</taxon>
        <taxon>Ficeae</taxon>
        <taxon>Ficus</taxon>
    </lineage>
</organism>
<proteinExistence type="predicted"/>
<evidence type="ECO:0000313" key="2">
    <source>
        <dbReference type="EMBL" id="GMN42596.1"/>
    </source>
</evidence>
<reference evidence="2" key="1">
    <citation type="submission" date="2023-07" db="EMBL/GenBank/DDBJ databases">
        <title>draft genome sequence of fig (Ficus carica).</title>
        <authorList>
            <person name="Takahashi T."/>
            <person name="Nishimura K."/>
        </authorList>
    </citation>
    <scope>NUCLEOTIDE SEQUENCE</scope>
</reference>
<comment type="caution">
    <text evidence="2">The sequence shown here is derived from an EMBL/GenBank/DDBJ whole genome shotgun (WGS) entry which is preliminary data.</text>
</comment>
<evidence type="ECO:0000256" key="1">
    <source>
        <dbReference type="SAM" id="MobiDB-lite"/>
    </source>
</evidence>
<sequence length="59" mass="6626">MSFDLQNRDIAEERQTPSRISPVTLKSLLETGSATRRKSRFYGDFGRDSPTAIVATFFG</sequence>
<name>A0AA88D4L2_FICCA</name>
<keyword evidence="3" id="KW-1185">Reference proteome</keyword>
<dbReference type="AlphaFoldDB" id="A0AA88D4L2"/>
<protein>
    <submittedName>
        <fullName evidence="2">Uncharacterized protein</fullName>
    </submittedName>
</protein>
<evidence type="ECO:0000313" key="3">
    <source>
        <dbReference type="Proteomes" id="UP001187192"/>
    </source>
</evidence>
<feature type="region of interest" description="Disordered" evidence="1">
    <location>
        <begin position="1"/>
        <end position="24"/>
    </location>
</feature>
<accession>A0AA88D4L2</accession>